<evidence type="ECO:0000313" key="2">
    <source>
        <dbReference type="EMBL" id="EGT39355.1"/>
    </source>
</evidence>
<keyword evidence="3" id="KW-1185">Reference proteome</keyword>
<proteinExistence type="predicted"/>
<dbReference type="InParanoid" id="G0NX28"/>
<dbReference type="EMBL" id="GL379968">
    <property type="protein sequence ID" value="EGT39355.1"/>
    <property type="molecule type" value="Genomic_DNA"/>
</dbReference>
<reference evidence="3" key="1">
    <citation type="submission" date="2011-07" db="EMBL/GenBank/DDBJ databases">
        <authorList>
            <consortium name="Caenorhabditis brenneri Sequencing and Analysis Consortium"/>
            <person name="Wilson R.K."/>
        </authorList>
    </citation>
    <scope>NUCLEOTIDE SEQUENCE [LARGE SCALE GENOMIC DNA]</scope>
    <source>
        <strain evidence="3">PB2801</strain>
    </source>
</reference>
<dbReference type="AlphaFoldDB" id="G0NX28"/>
<dbReference type="HOGENOM" id="CLU_070667_0_0_1"/>
<dbReference type="InterPro" id="IPR012885">
    <property type="entry name" value="F-box_Sdz-33"/>
</dbReference>
<protein>
    <recommendedName>
        <fullName evidence="1">F-box domain-containing protein</fullName>
    </recommendedName>
</protein>
<dbReference type="Proteomes" id="UP000008068">
    <property type="component" value="Unassembled WGS sequence"/>
</dbReference>
<dbReference type="PANTHER" id="PTHR21503">
    <property type="entry name" value="F-BOX-CONTAINING HYPOTHETICAL PROTEIN C.ELEGANS"/>
    <property type="match status" value="1"/>
</dbReference>
<organism evidence="3">
    <name type="scientific">Caenorhabditis brenneri</name>
    <name type="common">Nematode worm</name>
    <dbReference type="NCBI Taxonomy" id="135651"/>
    <lineage>
        <taxon>Eukaryota</taxon>
        <taxon>Metazoa</taxon>
        <taxon>Ecdysozoa</taxon>
        <taxon>Nematoda</taxon>
        <taxon>Chromadorea</taxon>
        <taxon>Rhabditida</taxon>
        <taxon>Rhabditina</taxon>
        <taxon>Rhabditomorpha</taxon>
        <taxon>Rhabditoidea</taxon>
        <taxon>Rhabditidae</taxon>
        <taxon>Peloderinae</taxon>
        <taxon>Caenorhabditis</taxon>
    </lineage>
</organism>
<dbReference type="Pfam" id="PF07735">
    <property type="entry name" value="FBA_2"/>
    <property type="match status" value="1"/>
</dbReference>
<dbReference type="PROSITE" id="PS50181">
    <property type="entry name" value="FBOX"/>
    <property type="match status" value="1"/>
</dbReference>
<feature type="domain" description="F-box" evidence="1">
    <location>
        <begin position="2"/>
        <end position="48"/>
    </location>
</feature>
<dbReference type="FunCoup" id="G0NX28">
    <property type="interactions" value="1876"/>
</dbReference>
<name>G0NX28_CAEBE</name>
<evidence type="ECO:0000313" key="3">
    <source>
        <dbReference type="Proteomes" id="UP000008068"/>
    </source>
</evidence>
<gene>
    <name evidence="2" type="ORF">CAEBREN_22831</name>
</gene>
<dbReference type="PANTHER" id="PTHR21503:SF8">
    <property type="entry name" value="F-BOX ASSOCIATED DOMAIN-CONTAINING PROTEIN-RELATED"/>
    <property type="match status" value="1"/>
</dbReference>
<accession>G0NX28</accession>
<sequence length="334" mass="38666">MSLPLFRLPMLVIKLILETMGFFDMFVLTRTSSKTKRFFERLVTIRNHELILFMESKDFAFDLQTKSGDILGSEIVLVPEKYRPDDVFILKIGSTDVASAFSNKKGRIILSIYSDTSMYTGTQLCNALREEFKMPLQQIVMRLDDVAVETYDYWITWNNTLFYDIPALTVMGKCSFSAYVWILKHVRTKHKLDFGLEPTEYDNNVEIVEIQTDETIFIDHGRWINVAQLNSIKARDITISEVFLTDSEINMFLKNWRDRGVASGWKQLDIHFNGEADLDIVLEGIDGTEEDLNRPADIIHQFSFNSRNGEKCTVCYVRNDADDSIFGFEFHFGN</sequence>
<evidence type="ECO:0000259" key="1">
    <source>
        <dbReference type="PROSITE" id="PS50181"/>
    </source>
</evidence>
<dbReference type="InterPro" id="IPR001810">
    <property type="entry name" value="F-box_dom"/>
</dbReference>